<dbReference type="EMBL" id="AP018005">
    <property type="protein sequence ID" value="BBB14982.1"/>
    <property type="molecule type" value="Genomic_DNA"/>
</dbReference>
<dbReference type="AlphaFoldDB" id="A0A2Z5V3F0"/>
<keyword evidence="2" id="KW-1185">Reference proteome</keyword>
<sequence>MHHNFIKLFSLKKCPQIAMSGFDMFLKNKVVKKLYLPHRIWLL</sequence>
<name>A0A2Z5V3F0_9COXI</name>
<dbReference type="KEGG" id="rvi:RVIR1_04710"/>
<accession>A0A2Z5V3F0</accession>
<dbReference type="Proteomes" id="UP000282483">
    <property type="component" value="Chromosome"/>
</dbReference>
<proteinExistence type="predicted"/>
<organism evidence="1 2">
    <name type="scientific">Candidatus Rickettsiella viridis</name>
    <dbReference type="NCBI Taxonomy" id="676208"/>
    <lineage>
        <taxon>Bacteria</taxon>
        <taxon>Pseudomonadati</taxon>
        <taxon>Pseudomonadota</taxon>
        <taxon>Gammaproteobacteria</taxon>
        <taxon>Legionellales</taxon>
        <taxon>Coxiellaceae</taxon>
        <taxon>Rickettsiella</taxon>
    </lineage>
</organism>
<evidence type="ECO:0000313" key="2">
    <source>
        <dbReference type="Proteomes" id="UP000282483"/>
    </source>
</evidence>
<gene>
    <name evidence="1" type="ORF">RVIR1_04710</name>
</gene>
<reference evidence="1 2" key="1">
    <citation type="submission" date="2017-03" db="EMBL/GenBank/DDBJ databases">
        <title>The genome sequence of Candidatus Rickettsiella viridis.</title>
        <authorList>
            <person name="Nikoh N."/>
            <person name="Tsuchida T."/>
            <person name="Yamaguchi K."/>
            <person name="Maeda T."/>
            <person name="Shigenobu S."/>
            <person name="Fukatsu T."/>
        </authorList>
    </citation>
    <scope>NUCLEOTIDE SEQUENCE [LARGE SCALE GENOMIC DNA]</scope>
    <source>
        <strain evidence="1 2">Ap-RA04</strain>
    </source>
</reference>
<evidence type="ECO:0000313" key="1">
    <source>
        <dbReference type="EMBL" id="BBB14982.1"/>
    </source>
</evidence>
<protein>
    <submittedName>
        <fullName evidence="1">Uncharacterized protein</fullName>
    </submittedName>
</protein>